<dbReference type="EMBL" id="CP029533">
    <property type="protein sequence ID" value="AYU82644.1"/>
    <property type="molecule type" value="Genomic_DNA"/>
</dbReference>
<dbReference type="GO" id="GO:0005524">
    <property type="term" value="F:ATP binding"/>
    <property type="evidence" value="ECO:0007669"/>
    <property type="project" value="UniProtKB-KW"/>
</dbReference>
<dbReference type="VEuPathDB" id="TriTrypDB:LDHU3_34.4860"/>
<dbReference type="PROSITE" id="PS00108">
    <property type="entry name" value="PROTEIN_KINASE_ST"/>
    <property type="match status" value="1"/>
</dbReference>
<accession>A0A3Q8IFR1</accession>
<dbReference type="FunFam" id="1.10.510.10:FF:001706">
    <property type="entry name" value="Protein kinase, putative"/>
    <property type="match status" value="1"/>
</dbReference>
<dbReference type="InterPro" id="IPR011009">
    <property type="entry name" value="Kinase-like_dom_sf"/>
</dbReference>
<gene>
    <name evidence="9" type="ORF">LdCL_340036600</name>
</gene>
<evidence type="ECO:0000256" key="3">
    <source>
        <dbReference type="ARBA" id="ARBA00022679"/>
    </source>
</evidence>
<keyword evidence="4" id="KW-0547">Nucleotide-binding</keyword>
<dbReference type="AlphaFoldDB" id="A0A3Q8IFR1"/>
<dbReference type="SUPFAM" id="SSF56112">
    <property type="entry name" value="Protein kinase-like (PK-like)"/>
    <property type="match status" value="1"/>
</dbReference>
<protein>
    <recommendedName>
        <fullName evidence="1">non-specific serine/threonine protein kinase</fullName>
        <ecNumber evidence="1">2.7.11.1</ecNumber>
    </recommendedName>
</protein>
<feature type="compositionally biased region" description="Low complexity" evidence="7">
    <location>
        <begin position="88"/>
        <end position="99"/>
    </location>
</feature>
<dbReference type="PROSITE" id="PS50011">
    <property type="entry name" value="PROTEIN_KINASE_DOM"/>
    <property type="match status" value="1"/>
</dbReference>
<evidence type="ECO:0000256" key="6">
    <source>
        <dbReference type="ARBA" id="ARBA00022840"/>
    </source>
</evidence>
<dbReference type="InterPro" id="IPR047916">
    <property type="entry name" value="TTBK_Asator-like_STKc"/>
</dbReference>
<keyword evidence="5 9" id="KW-0418">Kinase</keyword>
<evidence type="ECO:0000313" key="10">
    <source>
        <dbReference type="Proteomes" id="UP000274082"/>
    </source>
</evidence>
<proteinExistence type="predicted"/>
<keyword evidence="10" id="KW-1185">Reference proteome</keyword>
<keyword evidence="6" id="KW-0067">ATP-binding</keyword>
<feature type="region of interest" description="Disordered" evidence="7">
    <location>
        <begin position="643"/>
        <end position="678"/>
    </location>
</feature>
<dbReference type="VEuPathDB" id="TriTrypDB:LdCL_340036600"/>
<reference evidence="9 10" key="1">
    <citation type="journal article" date="2018" name="Sci. Rep.">
        <title>A complete Leishmania donovani reference genome identifies novel genetic variations associated with virulence.</title>
        <authorList>
            <person name="Lypaczewski P."/>
            <person name="Hoshizaki J."/>
            <person name="Zhang W.-W."/>
            <person name="McCall L.-I."/>
            <person name="Torcivia-Rodriguez J."/>
            <person name="Simonyan V."/>
            <person name="Kaur A."/>
            <person name="Dewar K."/>
            <person name="Matlashewski G."/>
        </authorList>
    </citation>
    <scope>NUCLEOTIDE SEQUENCE [LARGE SCALE GENOMIC DNA]</scope>
    <source>
        <strain evidence="9 10">LdCL</strain>
    </source>
</reference>
<feature type="region of interest" description="Disordered" evidence="7">
    <location>
        <begin position="210"/>
        <end position="291"/>
    </location>
</feature>
<feature type="compositionally biased region" description="Basic and acidic residues" evidence="7">
    <location>
        <begin position="880"/>
        <end position="889"/>
    </location>
</feature>
<dbReference type="InterPro" id="IPR008271">
    <property type="entry name" value="Ser/Thr_kinase_AS"/>
</dbReference>
<dbReference type="GO" id="GO:0004674">
    <property type="term" value="F:protein serine/threonine kinase activity"/>
    <property type="evidence" value="ECO:0007669"/>
    <property type="project" value="UniProtKB-KW"/>
</dbReference>
<organism evidence="9 10">
    <name type="scientific">Leishmania donovani</name>
    <dbReference type="NCBI Taxonomy" id="5661"/>
    <lineage>
        <taxon>Eukaryota</taxon>
        <taxon>Discoba</taxon>
        <taxon>Euglenozoa</taxon>
        <taxon>Kinetoplastea</taxon>
        <taxon>Metakinetoplastina</taxon>
        <taxon>Trypanosomatida</taxon>
        <taxon>Trypanosomatidae</taxon>
        <taxon>Leishmaniinae</taxon>
        <taxon>Leishmania</taxon>
    </lineage>
</organism>
<feature type="domain" description="Protein kinase" evidence="8">
    <location>
        <begin position="308"/>
        <end position="596"/>
    </location>
</feature>
<dbReference type="Gene3D" id="1.10.510.10">
    <property type="entry name" value="Transferase(Phosphotransferase) domain 1"/>
    <property type="match status" value="1"/>
</dbReference>
<keyword evidence="2" id="KW-0723">Serine/threonine-protein kinase</keyword>
<dbReference type="InterPro" id="IPR000719">
    <property type="entry name" value="Prot_kinase_dom"/>
</dbReference>
<evidence type="ECO:0000259" key="8">
    <source>
        <dbReference type="PROSITE" id="PS50011"/>
    </source>
</evidence>
<evidence type="ECO:0000256" key="5">
    <source>
        <dbReference type="ARBA" id="ARBA00022777"/>
    </source>
</evidence>
<evidence type="ECO:0000256" key="4">
    <source>
        <dbReference type="ARBA" id="ARBA00022741"/>
    </source>
</evidence>
<feature type="region of interest" description="Disordered" evidence="7">
    <location>
        <begin position="790"/>
        <end position="815"/>
    </location>
</feature>
<dbReference type="EC" id="2.7.11.1" evidence="1"/>
<evidence type="ECO:0000256" key="2">
    <source>
        <dbReference type="ARBA" id="ARBA00022527"/>
    </source>
</evidence>
<keyword evidence="3" id="KW-0808">Transferase</keyword>
<dbReference type="OrthoDB" id="5979581at2759"/>
<feature type="region of interest" description="Disordered" evidence="7">
    <location>
        <begin position="835"/>
        <end position="889"/>
    </location>
</feature>
<evidence type="ECO:0000256" key="1">
    <source>
        <dbReference type="ARBA" id="ARBA00012513"/>
    </source>
</evidence>
<feature type="compositionally biased region" description="Basic and acidic residues" evidence="7">
    <location>
        <begin position="860"/>
        <end position="870"/>
    </location>
</feature>
<evidence type="ECO:0000313" key="9">
    <source>
        <dbReference type="EMBL" id="AYU82644.1"/>
    </source>
</evidence>
<dbReference type="InterPro" id="IPR050235">
    <property type="entry name" value="CK1_Ser-Thr_kinase"/>
</dbReference>
<feature type="region of interest" description="Disordered" evidence="7">
    <location>
        <begin position="693"/>
        <end position="778"/>
    </location>
</feature>
<dbReference type="VEuPathDB" id="TriTrypDB:LdBPK_342850.1"/>
<feature type="compositionally biased region" description="Polar residues" evidence="7">
    <location>
        <begin position="848"/>
        <end position="859"/>
    </location>
</feature>
<dbReference type="Proteomes" id="UP000274082">
    <property type="component" value="Chromosome 34"/>
</dbReference>
<dbReference type="CDD" id="cd14017">
    <property type="entry name" value="STKc_TTBK"/>
    <property type="match status" value="1"/>
</dbReference>
<feature type="compositionally biased region" description="Polar residues" evidence="7">
    <location>
        <begin position="109"/>
        <end position="125"/>
    </location>
</feature>
<evidence type="ECO:0000256" key="7">
    <source>
        <dbReference type="SAM" id="MobiDB-lite"/>
    </source>
</evidence>
<dbReference type="SMART" id="SM00220">
    <property type="entry name" value="S_TKc"/>
    <property type="match status" value="1"/>
</dbReference>
<dbReference type="Pfam" id="PF00069">
    <property type="entry name" value="Pkinase"/>
    <property type="match status" value="1"/>
</dbReference>
<name>A0A3Q8IFR1_LEIDO</name>
<dbReference type="PANTHER" id="PTHR11909">
    <property type="entry name" value="CASEIN KINASE-RELATED"/>
    <property type="match status" value="1"/>
</dbReference>
<feature type="region of interest" description="Disordered" evidence="7">
    <location>
        <begin position="69"/>
        <end position="129"/>
    </location>
</feature>
<feature type="compositionally biased region" description="Basic and acidic residues" evidence="7">
    <location>
        <begin position="249"/>
        <end position="283"/>
    </location>
</feature>
<sequence length="941" mass="100071">MQVDIGNNTVLQNFSSIVSSAEIRQLNDRLQQAYAGAAPAQATAAGHQEGGEPGTVLSQRRVYHNAVEGAAGAPSSHPNVSRLRRRSSLNLSRSSAGSRHSYHHYQGRQHGSTPRSRSGHSQSPEQPALWPQQATLGVSHIAAVTRITTPANSSTAVNNASVPSRANISGIPRILNSHVVQPPHLQQLLAPPQQTPAAFGGIGPSPAPMATVTSTPHRQQGWPDAAQDKGGAASPAGAVDGAPVCAGDNRSKGMFGKEGDGNCRRDEGSGPHGGGDARSRNCNDKPAAAASPKLAHTKIQVGMRLRRWIIINRIGAGSFGETFTAMEVDGPAEEEDSLTVASENMKLLENLPPVEERNEVCIKVEQENKNVLRLEALALKKVQPCPQVVRYLGSGCTNGMNYLVMEKLGSNLAELRRRSQHGTFNIYTTLKAGVSCLTAIRGVHDLGLVHRDIKPSNFVTGLPGTPDHTTCYLIDFGLARRFRRSNGEIRPPRENAGFRGTSRYASVASHHHQELGRVDDLWSLLFMLVEFATGTLPWRKYKEKDDIGRCKEESISPHLVRNLPREFQPFLAHLQTLRYEDEPDYDLLLTLMHRALERRGYPPNKPVEWEIDSSLADSCIDADGAPVVNAGAGVVQGSAAHLRDVGPAPDAAGNGHSIDGNASGRPLQPPPRRAAPLPGAVEMGSRELLHMPLHPDAAQPNSAASRVGSGNGAAGNGATASGYPADALHPHNSGTLRVSEVDIGGSGACQDSMHGNPPVGVDVSVQNRGPRPQGDSVDIPLTTACLAAEGSESPRAQASSGEYDHNEYSLRENGSGAYSPPMAPVSYFNAAVASGADPPGSSPAAGSLANSALEPNNATHWRETAAERNGLKRRSGQQQRENECDIPDITKRGAGRWHQHMVGPTADLDASVAADEQGEAHYGKNGKASSKKKLQCECVVM</sequence>